<organism evidence="2 3">
    <name type="scientific">Candidatus Borkfalkia avistercoris</name>
    <dbReference type="NCBI Taxonomy" id="2838504"/>
    <lineage>
        <taxon>Bacteria</taxon>
        <taxon>Bacillati</taxon>
        <taxon>Bacillota</taxon>
        <taxon>Clostridia</taxon>
        <taxon>Christensenellales</taxon>
        <taxon>Christensenellaceae</taxon>
        <taxon>Candidatus Borkfalkia</taxon>
    </lineage>
</organism>
<dbReference type="AlphaFoldDB" id="A0A9D2CYT2"/>
<keyword evidence="2" id="KW-0808">Transferase</keyword>
<name>A0A9D2CYT2_9FIRM</name>
<comment type="caution">
    <text evidence="2">The sequence shown here is derived from an EMBL/GenBank/DDBJ whole genome shotgun (WGS) entry which is preliminary data.</text>
</comment>
<protein>
    <submittedName>
        <fullName evidence="2">Glycosyltransferase</fullName>
        <ecNumber evidence="2">2.4.-.-</ecNumber>
    </submittedName>
</protein>
<dbReference type="PANTHER" id="PTHR43685:SF2">
    <property type="entry name" value="GLYCOSYLTRANSFERASE 2-LIKE DOMAIN-CONTAINING PROTEIN"/>
    <property type="match status" value="1"/>
</dbReference>
<reference evidence="2" key="1">
    <citation type="journal article" date="2021" name="PeerJ">
        <title>Extensive microbial diversity within the chicken gut microbiome revealed by metagenomics and culture.</title>
        <authorList>
            <person name="Gilroy R."/>
            <person name="Ravi A."/>
            <person name="Getino M."/>
            <person name="Pursley I."/>
            <person name="Horton D.L."/>
            <person name="Alikhan N.F."/>
            <person name="Baker D."/>
            <person name="Gharbi K."/>
            <person name="Hall N."/>
            <person name="Watson M."/>
            <person name="Adriaenssens E.M."/>
            <person name="Foster-Nyarko E."/>
            <person name="Jarju S."/>
            <person name="Secka A."/>
            <person name="Antonio M."/>
            <person name="Oren A."/>
            <person name="Chaudhuri R.R."/>
            <person name="La Ragione R."/>
            <person name="Hildebrand F."/>
            <person name="Pallen M.J."/>
        </authorList>
    </citation>
    <scope>NUCLEOTIDE SEQUENCE</scope>
    <source>
        <strain evidence="2">CHK187-5294</strain>
    </source>
</reference>
<dbReference type="InterPro" id="IPR001173">
    <property type="entry name" value="Glyco_trans_2-like"/>
</dbReference>
<dbReference type="GO" id="GO:0016757">
    <property type="term" value="F:glycosyltransferase activity"/>
    <property type="evidence" value="ECO:0007669"/>
    <property type="project" value="UniProtKB-KW"/>
</dbReference>
<dbReference type="SUPFAM" id="SSF53448">
    <property type="entry name" value="Nucleotide-diphospho-sugar transferases"/>
    <property type="match status" value="1"/>
</dbReference>
<dbReference type="InterPro" id="IPR036412">
    <property type="entry name" value="HAD-like_sf"/>
</dbReference>
<proteinExistence type="predicted"/>
<dbReference type="EMBL" id="DXCL01000021">
    <property type="protein sequence ID" value="HIZ03351.1"/>
    <property type="molecule type" value="Genomic_DNA"/>
</dbReference>
<sequence>MAKLHKILQRLPYCVKSRGAKIASRHIFIVFYPPPNGTGAFSAILNKGKENMAICEQNNLKALQEKDAPLVSVVIPVYNNELYLSDALDSLVRQTYKKLEIILVDDASPGNVEPIFEKYKSKCPEYIWKLIKKEKNGRIFHARATGFAAASGDFITSIDGDDTVSCDFYYQLVKKALGSNADVVMTDFVFNFKYDMPPRMTYYPLDPLYLTDFCWENEEILKNFFEYHGTLFSLHAVWNKIYRRTLWEQAQKYVEEVKTPLILCEDILMNIFLLAFAKKMVNTHGVRFYHTIRSESESCNITVSEQKILNAFQNVKDAFDVSLAFLTQIEKAGNFFEEQNRQYYESLVAAYFSYIQNDSSISSNKKHSLYEKISRILQNEDRPTLKFNLFESVMAPFDDTQERLLEAIADKNVTCVSFDIFDTLIERPFFNADDTFSFLSREVNGQDARPFYFDFASERKNAERKARKLSLLENGNTEIALKDIYRILVQDTALTEEEAARIMQREIELEAKFCRKRSAGYTLYDYALRRGKKIICVSDMYLPSDILKNILKKNGYTQIEDVFVSCEEHAGKGDGLFSAVLARLHLCPKNILHIGDNYGADILKPSELKMAGKQSERYIPSARDLLANKAAFKHHTGDLFEKLLGDPNDPYSPLGFLGTRCLAGVAANYIFRNPFINFEKHSALNGDPLAFGYLILGTYFFSIAKWVLDKACEGGYDTIHFFARDGYYIKQAYDILASHSNKKCPSSHYFYTSRRATIPWMIEKTGDIYNLSDTVNYQSFTPFELISQLEPLIDGSAFAQARELLKQARISPDVRFTEIAEWKNFCKLFDERFFSQEKTAAYRAALQKAVCRIFGEHDCIFDTGYSLRFQMLLKALTGISADTLYLYYNDEKTIYRAEKSEVRFSAMSPASANVYRLQLTEHLLCTEKEPTVLGYELKNDSLVCKFAEPTMDFAQTKLLTIAQQNGVQFVADFAEVFGSDWEWLPYRYTDRPFNAFLKYASPIDYSFCRSTKYIDTLDTDTDTVENKWKNLQKIERRISSPENSAMQKLRAELTALKNSRSYRLGRSLTWFPRKVRGFFRHWKESGLKATLRLFMQKIKRRLHTKKAPR</sequence>
<dbReference type="EC" id="2.4.-.-" evidence="2"/>
<dbReference type="Gene3D" id="1.10.150.400">
    <property type="match status" value="1"/>
</dbReference>
<dbReference type="InterPro" id="IPR050834">
    <property type="entry name" value="Glycosyltransf_2"/>
</dbReference>
<evidence type="ECO:0000259" key="1">
    <source>
        <dbReference type="Pfam" id="PF00535"/>
    </source>
</evidence>
<accession>A0A9D2CYT2</accession>
<dbReference type="Proteomes" id="UP000824132">
    <property type="component" value="Unassembled WGS sequence"/>
</dbReference>
<reference evidence="2" key="2">
    <citation type="submission" date="2021-04" db="EMBL/GenBank/DDBJ databases">
        <authorList>
            <person name="Gilroy R."/>
        </authorList>
    </citation>
    <scope>NUCLEOTIDE SEQUENCE</scope>
    <source>
        <strain evidence="2">CHK187-5294</strain>
    </source>
</reference>
<dbReference type="InterPro" id="IPR023214">
    <property type="entry name" value="HAD_sf"/>
</dbReference>
<dbReference type="Gene3D" id="3.40.50.1000">
    <property type="entry name" value="HAD superfamily/HAD-like"/>
    <property type="match status" value="1"/>
</dbReference>
<feature type="domain" description="Glycosyltransferase 2-like" evidence="1">
    <location>
        <begin position="72"/>
        <end position="193"/>
    </location>
</feature>
<keyword evidence="2" id="KW-0328">Glycosyltransferase</keyword>
<dbReference type="CDD" id="cd00761">
    <property type="entry name" value="Glyco_tranf_GTA_type"/>
    <property type="match status" value="1"/>
</dbReference>
<dbReference type="PANTHER" id="PTHR43685">
    <property type="entry name" value="GLYCOSYLTRANSFERASE"/>
    <property type="match status" value="1"/>
</dbReference>
<dbReference type="InterPro" id="IPR029044">
    <property type="entry name" value="Nucleotide-diphossugar_trans"/>
</dbReference>
<dbReference type="SUPFAM" id="SSF56784">
    <property type="entry name" value="HAD-like"/>
    <property type="match status" value="1"/>
</dbReference>
<dbReference type="Pfam" id="PF00535">
    <property type="entry name" value="Glycos_transf_2"/>
    <property type="match status" value="1"/>
</dbReference>
<dbReference type="Gene3D" id="3.90.550.10">
    <property type="entry name" value="Spore Coat Polysaccharide Biosynthesis Protein SpsA, Chain A"/>
    <property type="match status" value="1"/>
</dbReference>
<evidence type="ECO:0000313" key="2">
    <source>
        <dbReference type="EMBL" id="HIZ03351.1"/>
    </source>
</evidence>
<evidence type="ECO:0000313" key="3">
    <source>
        <dbReference type="Proteomes" id="UP000824132"/>
    </source>
</evidence>
<gene>
    <name evidence="2" type="ORF">H9727_03610</name>
</gene>